<proteinExistence type="predicted"/>
<protein>
    <submittedName>
        <fullName evidence="2">Uncharacterized protein</fullName>
    </submittedName>
</protein>
<evidence type="ECO:0000313" key="3">
    <source>
        <dbReference type="Proteomes" id="UP000027195"/>
    </source>
</evidence>
<gene>
    <name evidence="2" type="ORF">BOTBODRAFT_62350</name>
</gene>
<keyword evidence="3" id="KW-1185">Reference proteome</keyword>
<feature type="region of interest" description="Disordered" evidence="1">
    <location>
        <begin position="1"/>
        <end position="22"/>
    </location>
</feature>
<dbReference type="InParanoid" id="A0A067MWJ9"/>
<reference evidence="3" key="1">
    <citation type="journal article" date="2014" name="Proc. Natl. Acad. Sci. U.S.A.">
        <title>Extensive sampling of basidiomycete genomes demonstrates inadequacy of the white-rot/brown-rot paradigm for wood decay fungi.</title>
        <authorList>
            <person name="Riley R."/>
            <person name="Salamov A.A."/>
            <person name="Brown D.W."/>
            <person name="Nagy L.G."/>
            <person name="Floudas D."/>
            <person name="Held B.W."/>
            <person name="Levasseur A."/>
            <person name="Lombard V."/>
            <person name="Morin E."/>
            <person name="Otillar R."/>
            <person name="Lindquist E.A."/>
            <person name="Sun H."/>
            <person name="LaButti K.M."/>
            <person name="Schmutz J."/>
            <person name="Jabbour D."/>
            <person name="Luo H."/>
            <person name="Baker S.E."/>
            <person name="Pisabarro A.G."/>
            <person name="Walton J.D."/>
            <person name="Blanchette R.A."/>
            <person name="Henrissat B."/>
            <person name="Martin F."/>
            <person name="Cullen D."/>
            <person name="Hibbett D.S."/>
            <person name="Grigoriev I.V."/>
        </authorList>
    </citation>
    <scope>NUCLEOTIDE SEQUENCE [LARGE SCALE GENOMIC DNA]</scope>
    <source>
        <strain evidence="3">FD-172 SS1</strain>
    </source>
</reference>
<dbReference type="HOGENOM" id="CLU_752260_0_0_1"/>
<dbReference type="PANTHER" id="PTHR38887:SF1">
    <property type="entry name" value="RAS MODIFICATION PROTEIN ERF4"/>
    <property type="match status" value="1"/>
</dbReference>
<name>A0A067MWJ9_BOTB1</name>
<dbReference type="PANTHER" id="PTHR38887">
    <property type="entry name" value="CHROMOSOME 21, WHOLE GENOME SHOTGUN SEQUENCE"/>
    <property type="match status" value="1"/>
</dbReference>
<dbReference type="AlphaFoldDB" id="A0A067MWJ9"/>
<accession>A0A067MWJ9</accession>
<evidence type="ECO:0000256" key="1">
    <source>
        <dbReference type="SAM" id="MobiDB-lite"/>
    </source>
</evidence>
<feature type="compositionally biased region" description="Polar residues" evidence="1">
    <location>
        <begin position="1"/>
        <end position="13"/>
    </location>
</feature>
<evidence type="ECO:0000313" key="2">
    <source>
        <dbReference type="EMBL" id="KDQ19984.1"/>
    </source>
</evidence>
<dbReference type="Proteomes" id="UP000027195">
    <property type="component" value="Unassembled WGS sequence"/>
</dbReference>
<feature type="region of interest" description="Disordered" evidence="1">
    <location>
        <begin position="47"/>
        <end position="70"/>
    </location>
</feature>
<organism evidence="2 3">
    <name type="scientific">Botryobasidium botryosum (strain FD-172 SS1)</name>
    <dbReference type="NCBI Taxonomy" id="930990"/>
    <lineage>
        <taxon>Eukaryota</taxon>
        <taxon>Fungi</taxon>
        <taxon>Dikarya</taxon>
        <taxon>Basidiomycota</taxon>
        <taxon>Agaricomycotina</taxon>
        <taxon>Agaricomycetes</taxon>
        <taxon>Cantharellales</taxon>
        <taxon>Botryobasidiaceae</taxon>
        <taxon>Botryobasidium</taxon>
    </lineage>
</organism>
<sequence length="368" mass="40472">MSGTVTPQGQRPSGATGKIHDHYREKFAEKLDDNTARAIAASAYSGSPALAAKPQERPFPPPPHPGSIRPLTNIVVLPQRRPGERTRGFAKLYAPLLESCGIDEATWEGFVKSLNDSLALSPTLTAISAGLDIASIVVPSWEFAVAAPLTGLIVDYVNAKNGKVRGNAYLEHANQYLFQPRGLIGSFLTVAEYRELTAAIQKGGRNHHFTRGLEPEGQYDDDALFDVSHQTITFPRIIIKPDDVPKDVWEGGKFWPCSTSLNDPGLDPHGILAPLRVIIPAVPKEKKSGWSLEKMKDQNANKQFARRSRREDNKMLEISAKGANDAKAIVEKQQKKRASRDKWGWGPMFFVLAPLNAYSPPQGSPPRR</sequence>
<dbReference type="EMBL" id="KL198018">
    <property type="protein sequence ID" value="KDQ19984.1"/>
    <property type="molecule type" value="Genomic_DNA"/>
</dbReference>
<dbReference type="InterPro" id="IPR053221">
    <property type="entry name" value="Burnettramic_acid_biosynth"/>
</dbReference>
<dbReference type="OrthoDB" id="3068835at2759"/>